<gene>
    <name evidence="2" type="ORF">SAMN05444354_101536</name>
</gene>
<evidence type="ECO:0000313" key="3">
    <source>
        <dbReference type="Proteomes" id="UP000182719"/>
    </source>
</evidence>
<reference evidence="3" key="1">
    <citation type="submission" date="2016-10" db="EMBL/GenBank/DDBJ databases">
        <authorList>
            <person name="Varghese N."/>
            <person name="Submissions S."/>
        </authorList>
    </citation>
    <scope>NUCLEOTIDE SEQUENCE [LARGE SCALE GENOMIC DNA]</scope>
    <source>
        <strain evidence="3">DSM 17044</strain>
    </source>
</reference>
<feature type="compositionally biased region" description="Basic and acidic residues" evidence="1">
    <location>
        <begin position="61"/>
        <end position="83"/>
    </location>
</feature>
<organism evidence="2 3">
    <name type="scientific">Stigmatella aurantiaca</name>
    <dbReference type="NCBI Taxonomy" id="41"/>
    <lineage>
        <taxon>Bacteria</taxon>
        <taxon>Pseudomonadati</taxon>
        <taxon>Myxococcota</taxon>
        <taxon>Myxococcia</taxon>
        <taxon>Myxococcales</taxon>
        <taxon>Cystobacterineae</taxon>
        <taxon>Archangiaceae</taxon>
        <taxon>Stigmatella</taxon>
    </lineage>
</organism>
<sequence>MARQNAKASNSPSKEPQKAAPKEALKEAPKAAATPAPEPVRSAPTEEQIARRAYEIYQARGGEHGSNEQDWYQAERELKLGRQ</sequence>
<feature type="compositionally biased region" description="Polar residues" evidence="1">
    <location>
        <begin position="1"/>
        <end position="11"/>
    </location>
</feature>
<accession>A0A1H7H260</accession>
<dbReference type="InterPro" id="IPR021327">
    <property type="entry name" value="DUF2934"/>
</dbReference>
<feature type="region of interest" description="Disordered" evidence="1">
    <location>
        <begin position="1"/>
        <end position="83"/>
    </location>
</feature>
<dbReference type="OrthoDB" id="9811127at2"/>
<dbReference type="Pfam" id="PF11154">
    <property type="entry name" value="DUF2934"/>
    <property type="match status" value="1"/>
</dbReference>
<evidence type="ECO:0000256" key="1">
    <source>
        <dbReference type="SAM" id="MobiDB-lite"/>
    </source>
</evidence>
<dbReference type="EMBL" id="FOAP01000001">
    <property type="protein sequence ID" value="SEK42215.1"/>
    <property type="molecule type" value="Genomic_DNA"/>
</dbReference>
<proteinExistence type="predicted"/>
<keyword evidence="3" id="KW-1185">Reference proteome</keyword>
<feature type="compositionally biased region" description="Basic and acidic residues" evidence="1">
    <location>
        <begin position="15"/>
        <end position="29"/>
    </location>
</feature>
<dbReference type="Proteomes" id="UP000182719">
    <property type="component" value="Unassembled WGS sequence"/>
</dbReference>
<evidence type="ECO:0000313" key="2">
    <source>
        <dbReference type="EMBL" id="SEK42215.1"/>
    </source>
</evidence>
<evidence type="ECO:0008006" key="4">
    <source>
        <dbReference type="Google" id="ProtNLM"/>
    </source>
</evidence>
<dbReference type="AlphaFoldDB" id="A0A1H7H260"/>
<dbReference type="RefSeq" id="WP_075004764.1">
    <property type="nucleotide sequence ID" value="NZ_FOAP01000001.1"/>
</dbReference>
<name>A0A1H7H260_STIAU</name>
<protein>
    <recommendedName>
        <fullName evidence="4">DUF2934 domain-containing protein</fullName>
    </recommendedName>
</protein>